<dbReference type="InterPro" id="IPR032710">
    <property type="entry name" value="NTF2-like_dom_sf"/>
</dbReference>
<dbReference type="EMBL" id="LSMT01000014">
    <property type="protein sequence ID" value="PFX33201.1"/>
    <property type="molecule type" value="Genomic_DNA"/>
</dbReference>
<organism evidence="4 5">
    <name type="scientific">Stylophora pistillata</name>
    <name type="common">Smooth cauliflower coral</name>
    <dbReference type="NCBI Taxonomy" id="50429"/>
    <lineage>
        <taxon>Eukaryota</taxon>
        <taxon>Metazoa</taxon>
        <taxon>Cnidaria</taxon>
        <taxon>Anthozoa</taxon>
        <taxon>Hexacorallia</taxon>
        <taxon>Scleractinia</taxon>
        <taxon>Astrocoeniina</taxon>
        <taxon>Pocilloporidae</taxon>
        <taxon>Stylophora</taxon>
    </lineage>
</organism>
<dbReference type="InterPro" id="IPR018222">
    <property type="entry name" value="Nuclear_transport_factor_2_euk"/>
</dbReference>
<dbReference type="GO" id="GO:0005635">
    <property type="term" value="C:nuclear envelope"/>
    <property type="evidence" value="ECO:0007669"/>
    <property type="project" value="UniProtKB-ARBA"/>
</dbReference>
<feature type="domain" description="NTF2" evidence="3">
    <location>
        <begin position="10"/>
        <end position="121"/>
    </location>
</feature>
<dbReference type="PROSITE" id="PS50177">
    <property type="entry name" value="NTF2_DOMAIN"/>
    <property type="match status" value="1"/>
</dbReference>
<dbReference type="GO" id="GO:0005737">
    <property type="term" value="C:cytoplasm"/>
    <property type="evidence" value="ECO:0007669"/>
    <property type="project" value="UniProtKB-SubCell"/>
</dbReference>
<dbReference type="FunFam" id="3.10.450.50:FF:000005">
    <property type="entry name" value="Nuclear transport factor 2"/>
    <property type="match status" value="1"/>
</dbReference>
<dbReference type="InterPro" id="IPR002075">
    <property type="entry name" value="NTF2_dom"/>
</dbReference>
<dbReference type="AlphaFoldDB" id="A0A2B4STG9"/>
<dbReference type="Proteomes" id="UP000225706">
    <property type="component" value="Unassembled WGS sequence"/>
</dbReference>
<evidence type="ECO:0000256" key="1">
    <source>
        <dbReference type="ARBA" id="ARBA00022490"/>
    </source>
</evidence>
<evidence type="ECO:0000259" key="3">
    <source>
        <dbReference type="PROSITE" id="PS50177"/>
    </source>
</evidence>
<comment type="subcellular location">
    <subcellularLocation>
        <location evidence="2">Cytoplasm</location>
    </subcellularLocation>
    <subcellularLocation>
        <location evidence="2">Nucleus</location>
    </subcellularLocation>
</comment>
<protein>
    <recommendedName>
        <fullName evidence="2">Nuclear transport factor 2</fullName>
        <shortName evidence="2">NTF-2</shortName>
    </recommendedName>
</protein>
<keyword evidence="5" id="KW-1185">Reference proteome</keyword>
<accession>A0A2B4STG9</accession>
<sequence>MAFNPNFNDIGKNFAQVYYQTFDTNRANLASLYESQSMLTFEGDQFQGREPIMKKLTGLPFTTVKHVITTIDCQPSTDNGVVVFVVGQLKTDDDPPHGFSQCFHLKPGSTNYFVLHDMFRLTLHHG</sequence>
<name>A0A2B4STG9_STYPI</name>
<dbReference type="Gene3D" id="3.10.450.50">
    <property type="match status" value="1"/>
</dbReference>
<dbReference type="GO" id="GO:0006606">
    <property type="term" value="P:protein import into nucleus"/>
    <property type="evidence" value="ECO:0007669"/>
    <property type="project" value="UniProtKB-ARBA"/>
</dbReference>
<evidence type="ECO:0000256" key="2">
    <source>
        <dbReference type="RuleBase" id="RU369002"/>
    </source>
</evidence>
<dbReference type="GO" id="GO:0051028">
    <property type="term" value="P:mRNA transport"/>
    <property type="evidence" value="ECO:0007669"/>
    <property type="project" value="UniProtKB-UniRule"/>
</dbReference>
<gene>
    <name evidence="4" type="primary">ntf2</name>
    <name evidence="4" type="ORF">AWC38_SpisGene1929</name>
</gene>
<proteinExistence type="predicted"/>
<keyword evidence="2" id="KW-0813">Transport</keyword>
<comment type="function">
    <text evidence="2">Has a role in nuclear-cytoplasmic transport of proteins and mRNAs.</text>
</comment>
<dbReference type="PANTHER" id="PTHR12612">
    <property type="entry name" value="NUCLEAR TRANSPORT FACTOR 2"/>
    <property type="match status" value="1"/>
</dbReference>
<evidence type="ECO:0000313" key="4">
    <source>
        <dbReference type="EMBL" id="PFX33201.1"/>
    </source>
</evidence>
<keyword evidence="1 2" id="KW-0963">Cytoplasm</keyword>
<dbReference type="Pfam" id="PF02136">
    <property type="entry name" value="NTF2"/>
    <property type="match status" value="1"/>
</dbReference>
<dbReference type="OrthoDB" id="6507044at2759"/>
<evidence type="ECO:0000313" key="5">
    <source>
        <dbReference type="Proteomes" id="UP000225706"/>
    </source>
</evidence>
<dbReference type="CDD" id="cd00780">
    <property type="entry name" value="NTF2"/>
    <property type="match status" value="1"/>
</dbReference>
<dbReference type="SUPFAM" id="SSF54427">
    <property type="entry name" value="NTF2-like"/>
    <property type="match status" value="1"/>
</dbReference>
<keyword evidence="2" id="KW-0653">Protein transport</keyword>
<comment type="caution">
    <text evidence="4">The sequence shown here is derived from an EMBL/GenBank/DDBJ whole genome shotgun (WGS) entry which is preliminary data.</text>
</comment>
<dbReference type="InterPro" id="IPR045875">
    <property type="entry name" value="NTF2"/>
</dbReference>
<reference evidence="5" key="1">
    <citation type="journal article" date="2017" name="bioRxiv">
        <title>Comparative analysis of the genomes of Stylophora pistillata and Acropora digitifera provides evidence for extensive differences between species of corals.</title>
        <authorList>
            <person name="Voolstra C.R."/>
            <person name="Li Y."/>
            <person name="Liew Y.J."/>
            <person name="Baumgarten S."/>
            <person name="Zoccola D."/>
            <person name="Flot J.-F."/>
            <person name="Tambutte S."/>
            <person name="Allemand D."/>
            <person name="Aranda M."/>
        </authorList>
    </citation>
    <scope>NUCLEOTIDE SEQUENCE [LARGE SCALE GENOMIC DNA]</scope>
</reference>
<dbReference type="STRING" id="50429.A0A2B4STG9"/>
<keyword evidence="2" id="KW-0539">Nucleus</keyword>